<gene>
    <name evidence="2" type="ORF">METZ01_LOCUS104425</name>
</gene>
<proteinExistence type="predicted"/>
<dbReference type="AlphaFoldDB" id="A0A381WH00"/>
<dbReference type="EMBL" id="UINC01011727">
    <property type="protein sequence ID" value="SVA51571.1"/>
    <property type="molecule type" value="Genomic_DNA"/>
</dbReference>
<evidence type="ECO:0000256" key="1">
    <source>
        <dbReference type="SAM" id="MobiDB-lite"/>
    </source>
</evidence>
<feature type="compositionally biased region" description="Polar residues" evidence="1">
    <location>
        <begin position="15"/>
        <end position="25"/>
    </location>
</feature>
<sequence length="86" mass="9215">MDGSGNVAETVTADIVSSAQNNDTGVQEEEKEDKIVIKEKVNKGVFDDLSRIVSFISVDGASNAALLQQQIIKSFVQVDAMSIQSL</sequence>
<evidence type="ECO:0000313" key="2">
    <source>
        <dbReference type="EMBL" id="SVA51571.1"/>
    </source>
</evidence>
<feature type="region of interest" description="Disordered" evidence="1">
    <location>
        <begin position="1"/>
        <end position="31"/>
    </location>
</feature>
<name>A0A381WH00_9ZZZZ</name>
<protein>
    <submittedName>
        <fullName evidence="2">Uncharacterized protein</fullName>
    </submittedName>
</protein>
<accession>A0A381WH00</accession>
<organism evidence="2">
    <name type="scientific">marine metagenome</name>
    <dbReference type="NCBI Taxonomy" id="408172"/>
    <lineage>
        <taxon>unclassified sequences</taxon>
        <taxon>metagenomes</taxon>
        <taxon>ecological metagenomes</taxon>
    </lineage>
</organism>
<reference evidence="2" key="1">
    <citation type="submission" date="2018-05" db="EMBL/GenBank/DDBJ databases">
        <authorList>
            <person name="Lanie J.A."/>
            <person name="Ng W.-L."/>
            <person name="Kazmierczak K.M."/>
            <person name="Andrzejewski T.M."/>
            <person name="Davidsen T.M."/>
            <person name="Wayne K.J."/>
            <person name="Tettelin H."/>
            <person name="Glass J.I."/>
            <person name="Rusch D."/>
            <person name="Podicherti R."/>
            <person name="Tsui H.-C.T."/>
            <person name="Winkler M.E."/>
        </authorList>
    </citation>
    <scope>NUCLEOTIDE SEQUENCE</scope>
</reference>